<evidence type="ECO:0000313" key="2">
    <source>
        <dbReference type="EMBL" id="RIJ51404.1"/>
    </source>
</evidence>
<protein>
    <submittedName>
        <fullName evidence="2">Uncharacterized protein</fullName>
    </submittedName>
</protein>
<evidence type="ECO:0000313" key="3">
    <source>
        <dbReference type="Proteomes" id="UP000266484"/>
    </source>
</evidence>
<dbReference type="RefSeq" id="WP_119381865.1">
    <property type="nucleotide sequence ID" value="NZ_QWGT01000115.1"/>
</dbReference>
<feature type="signal peptide" evidence="1">
    <location>
        <begin position="1"/>
        <end position="21"/>
    </location>
</feature>
<dbReference type="EMBL" id="QWGT01000115">
    <property type="protein sequence ID" value="RIJ51404.1"/>
    <property type="molecule type" value="Genomic_DNA"/>
</dbReference>
<keyword evidence="1" id="KW-0732">Signal</keyword>
<dbReference type="Proteomes" id="UP000266484">
    <property type="component" value="Unassembled WGS sequence"/>
</dbReference>
<keyword evidence="3" id="KW-1185">Reference proteome</keyword>
<sequence>MVGGRSSVVLLAVILLTTSCAGPIPGDHGAAPPSSATTERPTLVLRHSDGGGFQAGIWGTLGVVDGCVVILHDGGSVSVPVFPDGVTRWVGDEIDMDGERLVLGEPVTLGGSSSDTLAGVAGVAGVTFPVGCRADEYWIVTP</sequence>
<feature type="chain" id="PRO_5038642931" evidence="1">
    <location>
        <begin position="22"/>
        <end position="142"/>
    </location>
</feature>
<proteinExistence type="predicted"/>
<name>A0A399T8M4_9MICO</name>
<gene>
    <name evidence="2" type="ORF">DZG00_09035</name>
</gene>
<reference evidence="2 3" key="1">
    <citation type="submission" date="2018-08" db="EMBL/GenBank/DDBJ databases">
        <title>Genome Sequence of Clavibacter michiganensis Subspecies type strains, and the Atypical Peach-Colored Strains Isolated from Tomato.</title>
        <authorList>
            <person name="Osdaghi E."/>
            <person name="Portier P."/>
            <person name="Briand M."/>
            <person name="Jacques M.-A."/>
        </authorList>
    </citation>
    <scope>NUCLEOTIDE SEQUENCE [LARGE SCALE GENOMIC DNA]</scope>
    <source>
        <strain evidence="2 3">CFBP 8615</strain>
    </source>
</reference>
<dbReference type="PROSITE" id="PS51257">
    <property type="entry name" value="PROKAR_LIPOPROTEIN"/>
    <property type="match status" value="1"/>
</dbReference>
<organism evidence="2 3">
    <name type="scientific">Clavibacter lycopersici</name>
    <dbReference type="NCBI Taxonomy" id="2301718"/>
    <lineage>
        <taxon>Bacteria</taxon>
        <taxon>Bacillati</taxon>
        <taxon>Actinomycetota</taxon>
        <taxon>Actinomycetes</taxon>
        <taxon>Micrococcales</taxon>
        <taxon>Microbacteriaceae</taxon>
        <taxon>Clavibacter</taxon>
    </lineage>
</organism>
<comment type="caution">
    <text evidence="2">The sequence shown here is derived from an EMBL/GenBank/DDBJ whole genome shotgun (WGS) entry which is preliminary data.</text>
</comment>
<evidence type="ECO:0000256" key="1">
    <source>
        <dbReference type="SAM" id="SignalP"/>
    </source>
</evidence>
<dbReference type="AlphaFoldDB" id="A0A399T8M4"/>
<accession>A0A399T8M4</accession>